<dbReference type="Pfam" id="PF09748">
    <property type="entry name" value="Med10"/>
    <property type="match status" value="1"/>
</dbReference>
<gene>
    <name evidence="6" type="primary">MED10</name>
    <name evidence="7" type="ORF">AV274_6411</name>
</gene>
<comment type="function">
    <text evidence="6">Component of the Mediator complex, a coactivator involved in the regulated transcription of nearly all RNA polymerase II-dependent genes. Mediator functions as a bridge to convey information from gene-specific regulatory proteins to the basal RNA polymerase II transcription machinery. Mediator is recruited to promoters by direct interactions with regulatory proteins and serves as a scaffold for the assembly of a functional preinitiation complex with RNA polymerase II and the general transcription factors.</text>
</comment>
<dbReference type="Proteomes" id="UP000078348">
    <property type="component" value="Unassembled WGS sequence"/>
</dbReference>
<evidence type="ECO:0000256" key="6">
    <source>
        <dbReference type="RuleBase" id="RU364146"/>
    </source>
</evidence>
<accession>A0A196S760</accession>
<keyword evidence="6" id="KW-0010">Activator</keyword>
<keyword evidence="3 6" id="KW-0805">Transcription regulation</keyword>
<dbReference type="GO" id="GO:0003712">
    <property type="term" value="F:transcription coregulator activity"/>
    <property type="evidence" value="ECO:0007669"/>
    <property type="project" value="InterPro"/>
</dbReference>
<comment type="subunit">
    <text evidence="6">Component of the Mediator complex.</text>
</comment>
<protein>
    <recommendedName>
        <fullName evidence="6">Mediator of RNA polymerase II transcription subunit 10</fullName>
    </recommendedName>
    <alternativeName>
        <fullName evidence="6">Mediator complex subunit 10</fullName>
    </alternativeName>
</protein>
<keyword evidence="4 6" id="KW-0804">Transcription</keyword>
<comment type="caution">
    <text evidence="7">The sequence shown here is derived from an EMBL/GenBank/DDBJ whole genome shotgun (WGS) entry which is preliminary data.</text>
</comment>
<comment type="similarity">
    <text evidence="2 6">Belongs to the Mediator complex subunit 10 family.</text>
</comment>
<dbReference type="GO" id="GO:0016592">
    <property type="term" value="C:mediator complex"/>
    <property type="evidence" value="ECO:0007669"/>
    <property type="project" value="InterPro"/>
</dbReference>
<comment type="subcellular location">
    <subcellularLocation>
        <location evidence="1 6">Nucleus</location>
    </subcellularLocation>
</comment>
<name>A0A196S760_BLAHN</name>
<sequence>MSVISDADSNRIFLRSLEALHQRIIDLTSTLDSQDMKPNMKRAAEIINDIIRTLKGINDMQTPYNCLIPLSLLQWVDKKEDNNPDVYYNLCLKICAETDQAYKARRLTTKHIINRIQTDMAEFLT</sequence>
<evidence type="ECO:0000256" key="2">
    <source>
        <dbReference type="ARBA" id="ARBA00005389"/>
    </source>
</evidence>
<dbReference type="EMBL" id="LXWW01000575">
    <property type="protein sequence ID" value="OAO11907.1"/>
    <property type="molecule type" value="Genomic_DNA"/>
</dbReference>
<organism evidence="7 8">
    <name type="scientific">Blastocystis sp. subtype 1 (strain ATCC 50177 / NandII)</name>
    <dbReference type="NCBI Taxonomy" id="478820"/>
    <lineage>
        <taxon>Eukaryota</taxon>
        <taxon>Sar</taxon>
        <taxon>Stramenopiles</taxon>
        <taxon>Bigyra</taxon>
        <taxon>Opalozoa</taxon>
        <taxon>Opalinata</taxon>
        <taxon>Blastocystidae</taxon>
        <taxon>Blastocystis</taxon>
    </lineage>
</organism>
<evidence type="ECO:0000313" key="7">
    <source>
        <dbReference type="EMBL" id="OAO11907.1"/>
    </source>
</evidence>
<dbReference type="AlphaFoldDB" id="A0A196S760"/>
<dbReference type="InterPro" id="IPR019145">
    <property type="entry name" value="Mediator_Med10"/>
</dbReference>
<evidence type="ECO:0000256" key="1">
    <source>
        <dbReference type="ARBA" id="ARBA00004123"/>
    </source>
</evidence>
<reference evidence="7 8" key="1">
    <citation type="submission" date="2016-05" db="EMBL/GenBank/DDBJ databases">
        <title>Nuclear genome of Blastocystis sp. subtype 1 NandII.</title>
        <authorList>
            <person name="Gentekaki E."/>
            <person name="Curtis B."/>
            <person name="Stairs C."/>
            <person name="Eme L."/>
            <person name="Herman E."/>
            <person name="Klimes V."/>
            <person name="Arias M.C."/>
            <person name="Elias M."/>
            <person name="Hilliou F."/>
            <person name="Klute M."/>
            <person name="Malik S.-B."/>
            <person name="Pightling A."/>
            <person name="Rachubinski R."/>
            <person name="Salas D."/>
            <person name="Schlacht A."/>
            <person name="Suga H."/>
            <person name="Archibald J."/>
            <person name="Ball S.G."/>
            <person name="Clark G."/>
            <person name="Dacks J."/>
            <person name="Van Der Giezen M."/>
            <person name="Tsaousis A."/>
            <person name="Roger A."/>
        </authorList>
    </citation>
    <scope>NUCLEOTIDE SEQUENCE [LARGE SCALE GENOMIC DNA]</scope>
    <source>
        <strain evidence="8">ATCC 50177 / NandII</strain>
    </source>
</reference>
<evidence type="ECO:0000256" key="4">
    <source>
        <dbReference type="ARBA" id="ARBA00023163"/>
    </source>
</evidence>
<dbReference type="GO" id="GO:0006357">
    <property type="term" value="P:regulation of transcription by RNA polymerase II"/>
    <property type="evidence" value="ECO:0007669"/>
    <property type="project" value="InterPro"/>
</dbReference>
<evidence type="ECO:0000256" key="3">
    <source>
        <dbReference type="ARBA" id="ARBA00023015"/>
    </source>
</evidence>
<keyword evidence="8" id="KW-1185">Reference proteome</keyword>
<evidence type="ECO:0000256" key="5">
    <source>
        <dbReference type="ARBA" id="ARBA00023242"/>
    </source>
</evidence>
<proteinExistence type="inferred from homology"/>
<evidence type="ECO:0000313" key="8">
    <source>
        <dbReference type="Proteomes" id="UP000078348"/>
    </source>
</evidence>
<keyword evidence="5 6" id="KW-0539">Nucleus</keyword>